<keyword evidence="4" id="KW-0808">Transferase</keyword>
<organism evidence="10 11">
    <name type="scientific">Flavobacterium cucumis</name>
    <dbReference type="NCBI Taxonomy" id="416016"/>
    <lineage>
        <taxon>Bacteria</taxon>
        <taxon>Pseudomonadati</taxon>
        <taxon>Bacteroidota</taxon>
        <taxon>Flavobacteriia</taxon>
        <taxon>Flavobacteriales</taxon>
        <taxon>Flavobacteriaceae</taxon>
        <taxon>Flavobacterium</taxon>
    </lineage>
</organism>
<dbReference type="GO" id="GO:0006355">
    <property type="term" value="P:regulation of DNA-templated transcription"/>
    <property type="evidence" value="ECO:0007669"/>
    <property type="project" value="InterPro"/>
</dbReference>
<feature type="domain" description="PAS" evidence="8">
    <location>
        <begin position="148"/>
        <end position="201"/>
    </location>
</feature>
<dbReference type="OrthoDB" id="5522855at2"/>
<keyword evidence="6" id="KW-0175">Coiled coil</keyword>
<gene>
    <name evidence="10" type="ORF">SAMN05443547_1577</name>
</gene>
<proteinExistence type="predicted"/>
<dbReference type="InterPro" id="IPR013656">
    <property type="entry name" value="PAS_4"/>
</dbReference>
<dbReference type="Pfam" id="PF00512">
    <property type="entry name" value="HisKA"/>
    <property type="match status" value="1"/>
</dbReference>
<dbReference type="InterPro" id="IPR001610">
    <property type="entry name" value="PAC"/>
</dbReference>
<feature type="domain" description="PAS" evidence="8">
    <location>
        <begin position="1004"/>
        <end position="1076"/>
    </location>
</feature>
<dbReference type="Proteomes" id="UP000184611">
    <property type="component" value="Unassembled WGS sequence"/>
</dbReference>
<dbReference type="InterPro" id="IPR003661">
    <property type="entry name" value="HisK_dim/P_dom"/>
</dbReference>
<name>A0A1M7ZWH4_9FLAO</name>
<dbReference type="CDD" id="cd00082">
    <property type="entry name" value="HisKA"/>
    <property type="match status" value="1"/>
</dbReference>
<dbReference type="SUPFAM" id="SSF55785">
    <property type="entry name" value="PYP-like sensor domain (PAS domain)"/>
    <property type="match status" value="8"/>
</dbReference>
<dbReference type="InterPro" id="IPR000014">
    <property type="entry name" value="PAS"/>
</dbReference>
<sequence length="1371" mass="157815">MKEQNSLDSLFHYNPLPNLVYDSETYEILEVNQAAIAFYGYTRLELLSMNLKDLRPETEVPKLYKALSKVGVTTENINFGIFVHKKKNGMTVLVEVNGYKVVFQNRNCILVTYLDITEKKKEEHHLKLLESVIKNANDAVIITEAIPVDDSGPRILYVNQAFSKMTGYTVDEVIGQPPKFLHGPDSEKEELDKLTQAMQDWKPCEITVLNYKKNGEEFWNQVSVSPVADEEGQFTHWIAIIRDVTLAKNEQIKKDLLAKVTTVFNQSPDFLSSLLHLCELLVAFGKFNFCEVWVPNIKGTALRLSGSFTNDSIGEKFYSKAKHIEEISFEEGLLGAVWNSKTMLLWHGPTLKTSFVRKEAAAEAGIHSVLGIPLTHLGRMVGVLVIGTQESETKIKKYEPIFNDLEQFIGSELNRKQLESDYVELFKALPDLICLMDFEGTFLKINQSGCDLLEYTEKELVGIASDVFIHPSDVDVLSDTLQKLKPNQTIFQFENRYLTRSGKIIWLRWHCNIMEEEKVIYASAKNSTEEKKSHQLYEEASQMAKIGSWELELNHHNDTDFMYWSPMVKSILEVAPDFVATLSGGFDFFETASRQRIVTAVADLIATGIEFDEELLLITKTGKERWIRCIGNSERVNGVCTKIFGSFQDIHKIKTTTLQLEEILGSISDAFYALDRNWNITYFNKEAENLLLEKRVAVVGKNFWEVFPLVLGTSLEAVYRSVAKSGSAQNLEYRYPADDRWYEVHVYPSNGGISCYFKNIDERKRAAEILKKEYEDKIKILESIGDAFFTLNSNFEVTYWNQTAERILNIKRETILGKNLWSLFPDAVHLPSFSNYKEVLRTRKPMTFEDYYGVWLEVNAYPSDEGISVFFRDITLKKEADQRLLLAFEEKNRILESIGDAFFALDTNWIVTYWNKEAEKVLGLQREAIVGKNLWDIYVDAVDSDFYRYYHKAMATSENVSFEAYYPTLDKWFEVSAYPSSEGLSIYFKDITLRKRTDIKVLQANERFEKVTQATTDAIWDWDLETDILYRGNGFEKLFGIEVSKNLKSDEFWNDHFFPEDLEVIKKSLQQSLDDPNCEFWEMEYRICHASGAIKSVFDKGMIIRNESGKAIRMVGAINDISDYKKHEQELRYLNNMLKTHIQELELTNEQLEQFAYVASHDLQEPLRMISSFLTLLQLKYHTQLDEKANQYINFANEGAKKMKQILMDLLEYSKIGAASRTSEAIDMFDFFEEYKFLRREIMHENKVLINYVGPAKINSYRTPLVQIIYNLLDNAIKYAKPNVPPQIQVSIEERSGRYYFEVCDNGVGIASEYFSKIFVIFQRLEHEKKHEGTGIGLAVVKKVIESLGGKIGLTSEVGAGTTFYFSLAIP</sequence>
<dbReference type="PROSITE" id="PS50109">
    <property type="entry name" value="HIS_KIN"/>
    <property type="match status" value="1"/>
</dbReference>
<dbReference type="InterPro" id="IPR013767">
    <property type="entry name" value="PAS_fold"/>
</dbReference>
<dbReference type="PANTHER" id="PTHR43304:SF1">
    <property type="entry name" value="PAC DOMAIN-CONTAINING PROTEIN"/>
    <property type="match status" value="1"/>
</dbReference>
<evidence type="ECO:0000256" key="4">
    <source>
        <dbReference type="ARBA" id="ARBA00022679"/>
    </source>
</evidence>
<dbReference type="PRINTS" id="PR00344">
    <property type="entry name" value="BCTRLSENSOR"/>
</dbReference>
<feature type="domain" description="PAC" evidence="9">
    <location>
        <begin position="202"/>
        <end position="256"/>
    </location>
</feature>
<dbReference type="InterPro" id="IPR000700">
    <property type="entry name" value="PAS-assoc_C"/>
</dbReference>
<evidence type="ECO:0000256" key="6">
    <source>
        <dbReference type="SAM" id="Coils"/>
    </source>
</evidence>
<dbReference type="Pfam" id="PF08447">
    <property type="entry name" value="PAS_3"/>
    <property type="match status" value="2"/>
</dbReference>
<dbReference type="SMART" id="SM00086">
    <property type="entry name" value="PAC"/>
    <property type="match status" value="5"/>
</dbReference>
<comment type="catalytic activity">
    <reaction evidence="1">
        <text>ATP + protein L-histidine = ADP + protein N-phospho-L-histidine.</text>
        <dbReference type="EC" id="2.7.13.3"/>
    </reaction>
</comment>
<dbReference type="InterPro" id="IPR036097">
    <property type="entry name" value="HisK_dim/P_sf"/>
</dbReference>
<dbReference type="Gene3D" id="1.10.287.130">
    <property type="match status" value="1"/>
</dbReference>
<dbReference type="STRING" id="416016.SAMN05443547_1577"/>
<keyword evidence="11" id="KW-1185">Reference proteome</keyword>
<dbReference type="SUPFAM" id="SSF55874">
    <property type="entry name" value="ATPase domain of HSP90 chaperone/DNA topoisomerase II/histidine kinase"/>
    <property type="match status" value="1"/>
</dbReference>
<dbReference type="SUPFAM" id="SSF55781">
    <property type="entry name" value="GAF domain-like"/>
    <property type="match status" value="1"/>
</dbReference>
<dbReference type="EMBL" id="FRYK01000002">
    <property type="protein sequence ID" value="SHO73222.1"/>
    <property type="molecule type" value="Genomic_DNA"/>
</dbReference>
<reference evidence="11" key="1">
    <citation type="submission" date="2016-12" db="EMBL/GenBank/DDBJ databases">
        <authorList>
            <person name="Varghese N."/>
            <person name="Submissions S."/>
        </authorList>
    </citation>
    <scope>NUCLEOTIDE SEQUENCE [LARGE SCALE GENOMIC DNA]</scope>
    <source>
        <strain evidence="11">DSM 18830</strain>
    </source>
</reference>
<protein>
    <recommendedName>
        <fullName evidence="2">histidine kinase</fullName>
        <ecNumber evidence="2">2.7.13.3</ecNumber>
    </recommendedName>
</protein>
<feature type="coiled-coil region" evidence="6">
    <location>
        <begin position="1124"/>
        <end position="1155"/>
    </location>
</feature>
<dbReference type="InterPro" id="IPR013655">
    <property type="entry name" value="PAS_fold_3"/>
</dbReference>
<evidence type="ECO:0000313" key="11">
    <source>
        <dbReference type="Proteomes" id="UP000184611"/>
    </source>
</evidence>
<dbReference type="InterPro" id="IPR036890">
    <property type="entry name" value="HATPase_C_sf"/>
</dbReference>
<dbReference type="InterPro" id="IPR005467">
    <property type="entry name" value="His_kinase_dom"/>
</dbReference>
<keyword evidence="5" id="KW-0418">Kinase</keyword>
<dbReference type="NCBIfam" id="TIGR00229">
    <property type="entry name" value="sensory_box"/>
    <property type="match status" value="6"/>
</dbReference>
<dbReference type="SMART" id="SM00387">
    <property type="entry name" value="HATPase_c"/>
    <property type="match status" value="1"/>
</dbReference>
<evidence type="ECO:0000256" key="2">
    <source>
        <dbReference type="ARBA" id="ARBA00012438"/>
    </source>
</evidence>
<dbReference type="SMART" id="SM00388">
    <property type="entry name" value="HisKA"/>
    <property type="match status" value="1"/>
</dbReference>
<dbReference type="InterPro" id="IPR035965">
    <property type="entry name" value="PAS-like_dom_sf"/>
</dbReference>
<feature type="coiled-coil region" evidence="6">
    <location>
        <begin position="757"/>
        <end position="784"/>
    </location>
</feature>
<dbReference type="PROSITE" id="PS50112">
    <property type="entry name" value="PAS"/>
    <property type="match status" value="7"/>
</dbReference>
<dbReference type="EC" id="2.7.13.3" evidence="2"/>
<dbReference type="GO" id="GO:0000155">
    <property type="term" value="F:phosphorelay sensor kinase activity"/>
    <property type="evidence" value="ECO:0007669"/>
    <property type="project" value="InterPro"/>
</dbReference>
<dbReference type="SUPFAM" id="SSF47384">
    <property type="entry name" value="Homodimeric domain of signal transducing histidine kinase"/>
    <property type="match status" value="1"/>
</dbReference>
<feature type="domain" description="PAS" evidence="8">
    <location>
        <begin position="656"/>
        <end position="729"/>
    </location>
</feature>
<dbReference type="Pfam" id="PF02518">
    <property type="entry name" value="HATPase_c"/>
    <property type="match status" value="1"/>
</dbReference>
<dbReference type="InterPro" id="IPR029016">
    <property type="entry name" value="GAF-like_dom_sf"/>
</dbReference>
<dbReference type="PROSITE" id="PS50113">
    <property type="entry name" value="PAC"/>
    <property type="match status" value="2"/>
</dbReference>
<feature type="domain" description="PAS" evidence="8">
    <location>
        <begin position="887"/>
        <end position="957"/>
    </location>
</feature>
<dbReference type="Pfam" id="PF00989">
    <property type="entry name" value="PAS"/>
    <property type="match status" value="1"/>
</dbReference>
<feature type="domain" description="PAS" evidence="8">
    <location>
        <begin position="3"/>
        <end position="57"/>
    </location>
</feature>
<dbReference type="RefSeq" id="WP_073583110.1">
    <property type="nucleotide sequence ID" value="NZ_CBCSEA010000006.1"/>
</dbReference>
<feature type="domain" description="PAC" evidence="9">
    <location>
        <begin position="1081"/>
        <end position="1133"/>
    </location>
</feature>
<keyword evidence="3" id="KW-0597">Phosphoprotein</keyword>
<dbReference type="Gene3D" id="3.30.450.20">
    <property type="entry name" value="PAS domain"/>
    <property type="match status" value="8"/>
</dbReference>
<evidence type="ECO:0000256" key="3">
    <source>
        <dbReference type="ARBA" id="ARBA00022553"/>
    </source>
</evidence>
<dbReference type="Gene3D" id="3.30.565.10">
    <property type="entry name" value="Histidine kinase-like ATPase, C-terminal domain"/>
    <property type="match status" value="1"/>
</dbReference>
<dbReference type="SMART" id="SM00091">
    <property type="entry name" value="PAS"/>
    <property type="match status" value="8"/>
</dbReference>
<dbReference type="Gene3D" id="3.30.450.40">
    <property type="match status" value="1"/>
</dbReference>
<evidence type="ECO:0000259" key="9">
    <source>
        <dbReference type="PROSITE" id="PS50113"/>
    </source>
</evidence>
<evidence type="ECO:0000313" key="10">
    <source>
        <dbReference type="EMBL" id="SHO73222.1"/>
    </source>
</evidence>
<dbReference type="InterPro" id="IPR052162">
    <property type="entry name" value="Sensor_kinase/Photoreceptor"/>
</dbReference>
<evidence type="ECO:0000256" key="5">
    <source>
        <dbReference type="ARBA" id="ARBA00022777"/>
    </source>
</evidence>
<dbReference type="Pfam" id="PF13426">
    <property type="entry name" value="PAS_9"/>
    <property type="match status" value="3"/>
</dbReference>
<feature type="domain" description="PAS" evidence="8">
    <location>
        <begin position="773"/>
        <end position="841"/>
    </location>
</feature>
<dbReference type="Pfam" id="PF08448">
    <property type="entry name" value="PAS_4"/>
    <property type="match status" value="2"/>
</dbReference>
<evidence type="ECO:0000256" key="1">
    <source>
        <dbReference type="ARBA" id="ARBA00000085"/>
    </source>
</evidence>
<evidence type="ECO:0000259" key="8">
    <source>
        <dbReference type="PROSITE" id="PS50112"/>
    </source>
</evidence>
<dbReference type="InterPro" id="IPR004358">
    <property type="entry name" value="Sig_transdc_His_kin-like_C"/>
</dbReference>
<dbReference type="CDD" id="cd00130">
    <property type="entry name" value="PAS"/>
    <property type="match status" value="8"/>
</dbReference>
<feature type="domain" description="PAS" evidence="8">
    <location>
        <begin position="418"/>
        <end position="488"/>
    </location>
</feature>
<evidence type="ECO:0000259" key="7">
    <source>
        <dbReference type="PROSITE" id="PS50109"/>
    </source>
</evidence>
<accession>A0A1M7ZWH4</accession>
<feature type="domain" description="Histidine kinase" evidence="7">
    <location>
        <begin position="1158"/>
        <end position="1371"/>
    </location>
</feature>
<dbReference type="PANTHER" id="PTHR43304">
    <property type="entry name" value="PHYTOCHROME-LIKE PROTEIN CPH1"/>
    <property type="match status" value="1"/>
</dbReference>
<dbReference type="InterPro" id="IPR003594">
    <property type="entry name" value="HATPase_dom"/>
</dbReference>